<dbReference type="Gene3D" id="2.30.42.10">
    <property type="match status" value="1"/>
</dbReference>
<organism evidence="6 7">
    <name type="scientific">Synaphobranchus kaupii</name>
    <name type="common">Kaup's arrowtooth eel</name>
    <dbReference type="NCBI Taxonomy" id="118154"/>
    <lineage>
        <taxon>Eukaryota</taxon>
        <taxon>Metazoa</taxon>
        <taxon>Chordata</taxon>
        <taxon>Craniata</taxon>
        <taxon>Vertebrata</taxon>
        <taxon>Euteleostomi</taxon>
        <taxon>Actinopterygii</taxon>
        <taxon>Neopterygii</taxon>
        <taxon>Teleostei</taxon>
        <taxon>Anguilliformes</taxon>
        <taxon>Synaphobranchidae</taxon>
        <taxon>Synaphobranchus</taxon>
    </lineage>
</organism>
<dbReference type="AlphaFoldDB" id="A0A9Q1ER76"/>
<proteinExistence type="predicted"/>
<evidence type="ECO:0000313" key="6">
    <source>
        <dbReference type="EMBL" id="KAJ8343492.1"/>
    </source>
</evidence>
<feature type="compositionally biased region" description="Pro residues" evidence="4">
    <location>
        <begin position="255"/>
        <end position="276"/>
    </location>
</feature>
<dbReference type="GO" id="GO:0005886">
    <property type="term" value="C:plasma membrane"/>
    <property type="evidence" value="ECO:0007669"/>
    <property type="project" value="TreeGrafter"/>
</dbReference>
<feature type="compositionally biased region" description="Basic residues" evidence="4">
    <location>
        <begin position="116"/>
        <end position="125"/>
    </location>
</feature>
<dbReference type="Pfam" id="PF00595">
    <property type="entry name" value="PDZ"/>
    <property type="match status" value="1"/>
</dbReference>
<dbReference type="CDD" id="cd06739">
    <property type="entry name" value="PDZ3_harmonin"/>
    <property type="match status" value="1"/>
</dbReference>
<dbReference type="SUPFAM" id="SSF50156">
    <property type="entry name" value="PDZ domain-like"/>
    <property type="match status" value="1"/>
</dbReference>
<dbReference type="PANTHER" id="PTHR23116:SF36">
    <property type="entry name" value="HARMONIN"/>
    <property type="match status" value="1"/>
</dbReference>
<keyword evidence="2" id="KW-0677">Repeat</keyword>
<accession>A0A9Q1ER76</accession>
<keyword evidence="7" id="KW-1185">Reference proteome</keyword>
<dbReference type="GO" id="GO:0002142">
    <property type="term" value="C:stereocilia ankle link complex"/>
    <property type="evidence" value="ECO:0007669"/>
    <property type="project" value="TreeGrafter"/>
</dbReference>
<dbReference type="GO" id="GO:0032426">
    <property type="term" value="C:stereocilium tip"/>
    <property type="evidence" value="ECO:0007669"/>
    <property type="project" value="TreeGrafter"/>
</dbReference>
<feature type="compositionally biased region" description="Basic and acidic residues" evidence="4">
    <location>
        <begin position="11"/>
        <end position="67"/>
    </location>
</feature>
<feature type="compositionally biased region" description="Acidic residues" evidence="4">
    <location>
        <begin position="234"/>
        <end position="244"/>
    </location>
</feature>
<reference evidence="6" key="1">
    <citation type="journal article" date="2023" name="Science">
        <title>Genome structures resolve the early diversification of teleost fishes.</title>
        <authorList>
            <person name="Parey E."/>
            <person name="Louis A."/>
            <person name="Montfort J."/>
            <person name="Bouchez O."/>
            <person name="Roques C."/>
            <person name="Iampietro C."/>
            <person name="Lluch J."/>
            <person name="Castinel A."/>
            <person name="Donnadieu C."/>
            <person name="Desvignes T."/>
            <person name="Floi Bucao C."/>
            <person name="Jouanno E."/>
            <person name="Wen M."/>
            <person name="Mejri S."/>
            <person name="Dirks R."/>
            <person name="Jansen H."/>
            <person name="Henkel C."/>
            <person name="Chen W.J."/>
            <person name="Zahm M."/>
            <person name="Cabau C."/>
            <person name="Klopp C."/>
            <person name="Thompson A.W."/>
            <person name="Robinson-Rechavi M."/>
            <person name="Braasch I."/>
            <person name="Lecointre G."/>
            <person name="Bobe J."/>
            <person name="Postlethwait J.H."/>
            <person name="Berthelot C."/>
            <person name="Roest Crollius H."/>
            <person name="Guiguen Y."/>
        </authorList>
    </citation>
    <scope>NUCLEOTIDE SEQUENCE</scope>
    <source>
        <strain evidence="6">WJC10195</strain>
    </source>
</reference>
<dbReference type="GO" id="GO:0046549">
    <property type="term" value="P:retinal cone cell development"/>
    <property type="evidence" value="ECO:0007669"/>
    <property type="project" value="TreeGrafter"/>
</dbReference>
<dbReference type="GO" id="GO:0007605">
    <property type="term" value="P:sensory perception of sound"/>
    <property type="evidence" value="ECO:0007669"/>
    <property type="project" value="TreeGrafter"/>
</dbReference>
<dbReference type="GO" id="GO:0005929">
    <property type="term" value="C:cilium"/>
    <property type="evidence" value="ECO:0007669"/>
    <property type="project" value="TreeGrafter"/>
</dbReference>
<feature type="region of interest" description="Disordered" evidence="4">
    <location>
        <begin position="200"/>
        <end position="280"/>
    </location>
</feature>
<sequence length="496" mass="55274">MQQKRVALETNKIHKEQQEMERQRKKEISQKTVEEEDRYRREMEKIEAAERKHNREWEEDWGARESPRGPSPIPAPVKAESPPPSPPKSKSSDSAGLVWQSGLEEEDEEEDGEKGKGKKSKKHKMSKTDTLQEQRKNKKEMEFELKLAREKEEMYEREKQLKINRLVQEVSETEREDLEESEKVQHWVERLCQTRLEQISSVENDSPEISPARAPPSGPTVRRFPGGFQLATTDLDDINLDDVDPSLRQPKRLAPTPPTGRPNQPPPPLPPPPPTWVPGTLKTVMGLLATIGPTALGNPVTSGTAITTTQEGVMRNTSHMSRMSTSTNHLHIAPSPPNQRRQVSPIMSKPIMLHPSQASHRPTLRSEALGFQKYVEDFDPYSMFTPEQIAGRDVRLLRIKKGGPLDLAVEGGIDSPLGKLVVSAIYEGGSADKHGGIVQGDEVMAVNGKILTDATLTEGQSSLARAWNSGGVSLTGLTLVIAASPPKEYEDEVTFF</sequence>
<feature type="domain" description="PDZ" evidence="5">
    <location>
        <begin position="393"/>
        <end position="466"/>
    </location>
</feature>
<evidence type="ECO:0000256" key="2">
    <source>
        <dbReference type="ARBA" id="ARBA00022737"/>
    </source>
</evidence>
<dbReference type="Proteomes" id="UP001152622">
    <property type="component" value="Chromosome 13"/>
</dbReference>
<gene>
    <name evidence="6" type="ORF">SKAU_G00308210</name>
</gene>
<feature type="region of interest" description="Disordered" evidence="4">
    <location>
        <begin position="1"/>
        <end position="139"/>
    </location>
</feature>
<dbReference type="GO" id="GO:0001917">
    <property type="term" value="C:photoreceptor inner segment"/>
    <property type="evidence" value="ECO:0007669"/>
    <property type="project" value="TreeGrafter"/>
</dbReference>
<dbReference type="EMBL" id="JAINUF010000013">
    <property type="protein sequence ID" value="KAJ8343492.1"/>
    <property type="molecule type" value="Genomic_DNA"/>
</dbReference>
<dbReference type="InterPro" id="IPR036034">
    <property type="entry name" value="PDZ_sf"/>
</dbReference>
<evidence type="ECO:0000313" key="7">
    <source>
        <dbReference type="Proteomes" id="UP001152622"/>
    </source>
</evidence>
<evidence type="ECO:0000259" key="5">
    <source>
        <dbReference type="PROSITE" id="PS50106"/>
    </source>
</evidence>
<feature type="compositionally biased region" description="Basic and acidic residues" evidence="4">
    <location>
        <begin position="126"/>
        <end position="139"/>
    </location>
</feature>
<dbReference type="FunFam" id="2.30.42.10:FF:000104">
    <property type="entry name" value="harmonin isoform X2"/>
    <property type="match status" value="1"/>
</dbReference>
<dbReference type="OrthoDB" id="7734647at2759"/>
<evidence type="ECO:0000256" key="1">
    <source>
        <dbReference type="ARBA" id="ARBA00004316"/>
    </source>
</evidence>
<feature type="compositionally biased region" description="Pro residues" evidence="4">
    <location>
        <begin position="69"/>
        <end position="87"/>
    </location>
</feature>
<evidence type="ECO:0000256" key="4">
    <source>
        <dbReference type="SAM" id="MobiDB-lite"/>
    </source>
</evidence>
<keyword evidence="3" id="KW-0966">Cell projection</keyword>
<dbReference type="GO" id="GO:0002093">
    <property type="term" value="P:auditory receptor cell morphogenesis"/>
    <property type="evidence" value="ECO:0007669"/>
    <property type="project" value="TreeGrafter"/>
</dbReference>
<feature type="compositionally biased region" description="Acidic residues" evidence="4">
    <location>
        <begin position="103"/>
        <end position="112"/>
    </location>
</feature>
<comment type="caution">
    <text evidence="6">The sequence shown here is derived from an EMBL/GenBank/DDBJ whole genome shotgun (WGS) entry which is preliminary data.</text>
</comment>
<protein>
    <recommendedName>
        <fullName evidence="5">PDZ domain-containing protein</fullName>
    </recommendedName>
</protein>
<dbReference type="InterPro" id="IPR051844">
    <property type="entry name" value="USH2_Complex_Protein"/>
</dbReference>
<name>A0A9Q1ER76_SYNKA</name>
<dbReference type="GO" id="GO:0060122">
    <property type="term" value="P:inner ear receptor cell stereocilium organization"/>
    <property type="evidence" value="ECO:0007669"/>
    <property type="project" value="TreeGrafter"/>
</dbReference>
<dbReference type="InterPro" id="IPR001478">
    <property type="entry name" value="PDZ"/>
</dbReference>
<dbReference type="PROSITE" id="PS50106">
    <property type="entry name" value="PDZ"/>
    <property type="match status" value="1"/>
</dbReference>
<comment type="subcellular location">
    <subcellularLocation>
        <location evidence="1">Cell projection</location>
    </subcellularLocation>
</comment>
<evidence type="ECO:0000256" key="3">
    <source>
        <dbReference type="ARBA" id="ARBA00023273"/>
    </source>
</evidence>
<dbReference type="PANTHER" id="PTHR23116">
    <property type="entry name" value="PDZ DOMAIN CONTAINING WHIRLIN AND HARMONIN-RELATED"/>
    <property type="match status" value="1"/>
</dbReference>
<dbReference type="SMART" id="SM00228">
    <property type="entry name" value="PDZ"/>
    <property type="match status" value="1"/>
</dbReference>